<evidence type="ECO:0000313" key="5">
    <source>
        <dbReference type="EMBL" id="CAI8046687.1"/>
    </source>
</evidence>
<comment type="caution">
    <text evidence="5">The sequence shown here is derived from an EMBL/GenBank/DDBJ whole genome shotgun (WGS) entry which is preliminary data.</text>
</comment>
<evidence type="ECO:0000313" key="6">
    <source>
        <dbReference type="Proteomes" id="UP001174909"/>
    </source>
</evidence>
<feature type="domain" description="VPS10" evidence="4">
    <location>
        <begin position="2"/>
        <end position="485"/>
    </location>
</feature>
<proteinExistence type="predicted"/>
<dbReference type="EMBL" id="CASHTH010003581">
    <property type="protein sequence ID" value="CAI8046687.1"/>
    <property type="molecule type" value="Genomic_DNA"/>
</dbReference>
<keyword evidence="3" id="KW-0812">Transmembrane</keyword>
<dbReference type="GO" id="GO:0005794">
    <property type="term" value="C:Golgi apparatus"/>
    <property type="evidence" value="ECO:0007669"/>
    <property type="project" value="TreeGrafter"/>
</dbReference>
<dbReference type="PANTHER" id="PTHR12106:SF27">
    <property type="entry name" value="SORTILIN-RELATED RECEPTOR"/>
    <property type="match status" value="1"/>
</dbReference>
<accession>A0AA35TGI5</accession>
<dbReference type="PANTHER" id="PTHR12106">
    <property type="entry name" value="SORTILIN RELATED"/>
    <property type="match status" value="1"/>
</dbReference>
<organism evidence="5 6">
    <name type="scientific">Geodia barretti</name>
    <name type="common">Barrett's horny sponge</name>
    <dbReference type="NCBI Taxonomy" id="519541"/>
    <lineage>
        <taxon>Eukaryota</taxon>
        <taxon>Metazoa</taxon>
        <taxon>Porifera</taxon>
        <taxon>Demospongiae</taxon>
        <taxon>Heteroscleromorpha</taxon>
        <taxon>Tetractinellida</taxon>
        <taxon>Astrophorina</taxon>
        <taxon>Geodiidae</taxon>
        <taxon>Geodia</taxon>
    </lineage>
</organism>
<keyword evidence="3" id="KW-1133">Transmembrane helix</keyword>
<evidence type="ECO:0000256" key="2">
    <source>
        <dbReference type="ARBA" id="ARBA00023180"/>
    </source>
</evidence>
<dbReference type="Pfam" id="PF15902">
    <property type="entry name" value="Sortilin-Vps10"/>
    <property type="match status" value="1"/>
</dbReference>
<keyword evidence="6" id="KW-1185">Reference proteome</keyword>
<dbReference type="SMART" id="SM00602">
    <property type="entry name" value="VPS10"/>
    <property type="match status" value="1"/>
</dbReference>
<dbReference type="InterPro" id="IPR050310">
    <property type="entry name" value="VPS10-sortilin"/>
</dbReference>
<dbReference type="GO" id="GO:0016020">
    <property type="term" value="C:membrane"/>
    <property type="evidence" value="ECO:0007669"/>
    <property type="project" value="InterPro"/>
</dbReference>
<feature type="transmembrane region" description="Helical" evidence="3">
    <location>
        <begin position="510"/>
        <end position="536"/>
    </location>
</feature>
<dbReference type="InterPro" id="IPR031778">
    <property type="entry name" value="Sortilin_N"/>
</dbReference>
<dbReference type="AlphaFoldDB" id="A0AA35TGI5"/>
<dbReference type="GO" id="GO:0006892">
    <property type="term" value="P:post-Golgi vesicle-mediated transport"/>
    <property type="evidence" value="ECO:0007669"/>
    <property type="project" value="TreeGrafter"/>
</dbReference>
<evidence type="ECO:0000259" key="4">
    <source>
        <dbReference type="SMART" id="SM00602"/>
    </source>
</evidence>
<keyword evidence="2" id="KW-0325">Glycoprotein</keyword>
<protein>
    <submittedName>
        <fullName evidence="5">Sortilin-related receptor</fullName>
    </submittedName>
</protein>
<dbReference type="Pfam" id="PF15901">
    <property type="entry name" value="Sortilin_C"/>
    <property type="match status" value="1"/>
</dbReference>
<dbReference type="Gene3D" id="3.30.60.270">
    <property type="match status" value="1"/>
</dbReference>
<dbReference type="SUPFAM" id="SSF110296">
    <property type="entry name" value="Oligoxyloglucan reducing end-specific cellobiohydrolase"/>
    <property type="match status" value="1"/>
</dbReference>
<reference evidence="5" key="1">
    <citation type="submission" date="2023-03" db="EMBL/GenBank/DDBJ databases">
        <authorList>
            <person name="Steffen K."/>
            <person name="Cardenas P."/>
        </authorList>
    </citation>
    <scope>NUCLEOTIDE SEQUENCE</scope>
</reference>
<keyword evidence="5" id="KW-0675">Receptor</keyword>
<sequence length="621" mass="68810">MQPGMMTIGGSISQPRTLIQILTLRMKQSTSTYLTTRTPGDLASLIKTSETTMGSCWSVATYLLSGQTTGVIGLHVSDRRKPFKRAMIPVPDEHRNYLVIRINDVQALVIVEHAGGFYNLYLSDESGVYYSLSLRDLVIDSDYNIDLELIEGLNGTLVANQYTREDTSDLASSIRTVISLDNGGFWEGLLPPDEDINGDTINCEPPNCSLHLHMDSTNYARLGVYSTESAPGIIVAHGTIGIELSTNPDLFISRDGGVTWEQTLAGSWGVNLADHGGLMVAAKDYHQEQSTVLKYSCNEGYSWRDFTFSSTDITVYGVVTEPGQHTTIMSLYGGSWDNFKWTVITVDFANIFPRQCDDQDYYDWRPWDERTESQCLLGSSITIERRKPQICCLNGRDYDREFDYHICDCTSEDYECDYGFARPMYDYYAPCMRDHAIELPNPCADGKNKTYMANTGYRKIAGDVCTGGEEILFQRFEAPCCGDDTLPPFFPPPNQPGQTVSGKVASKGPLAAVGALLGVACLMALVFLAMFIIVTLKYRATTRNYIRVATAEEPALFGSSQQDTPENLASSPLQQLAHLLPRGCVAAMLIRNTKATSSGRNSSLTLSKCPQMKSHYLIQEQ</sequence>
<keyword evidence="3" id="KW-0472">Membrane</keyword>
<dbReference type="Proteomes" id="UP001174909">
    <property type="component" value="Unassembled WGS sequence"/>
</dbReference>
<evidence type="ECO:0000256" key="3">
    <source>
        <dbReference type="SAM" id="Phobius"/>
    </source>
</evidence>
<evidence type="ECO:0000256" key="1">
    <source>
        <dbReference type="ARBA" id="ARBA00022737"/>
    </source>
</evidence>
<name>A0AA35TGI5_GEOBA</name>
<dbReference type="InterPro" id="IPR031777">
    <property type="entry name" value="Sortilin_C"/>
</dbReference>
<gene>
    <name evidence="5" type="ORF">GBAR_LOCUS25813</name>
</gene>
<dbReference type="InterPro" id="IPR006581">
    <property type="entry name" value="VPS10"/>
</dbReference>
<keyword evidence="1" id="KW-0677">Repeat</keyword>
<dbReference type="Gene3D" id="2.10.70.80">
    <property type="match status" value="1"/>
</dbReference>